<accession>A0ABQ4MIY5</accession>
<dbReference type="InterPro" id="IPR055634">
    <property type="entry name" value="DUF7210"/>
</dbReference>
<gene>
    <name evidence="2" type="ORF">J42TS3_49880</name>
</gene>
<protein>
    <recommendedName>
        <fullName evidence="1">DUF7210 domain-containing protein</fullName>
    </recommendedName>
</protein>
<reference evidence="2 3" key="1">
    <citation type="submission" date="2021-03" db="EMBL/GenBank/DDBJ databases">
        <title>Antimicrobial resistance genes in bacteria isolated from Japanese honey, and their potential for conferring macrolide and lincosamide resistance in the American foulbrood pathogen Paenibacillus larvae.</title>
        <authorList>
            <person name="Okamoto M."/>
            <person name="Kumagai M."/>
            <person name="Kanamori H."/>
            <person name="Takamatsu D."/>
        </authorList>
    </citation>
    <scope>NUCLEOTIDE SEQUENCE [LARGE SCALE GENOMIC DNA]</scope>
    <source>
        <strain evidence="2 3">J42TS3</strain>
    </source>
</reference>
<evidence type="ECO:0000313" key="2">
    <source>
        <dbReference type="EMBL" id="GIP55953.1"/>
    </source>
</evidence>
<dbReference type="RefSeq" id="WP_213656700.1">
    <property type="nucleotide sequence ID" value="NZ_BOSL01000026.1"/>
</dbReference>
<organism evidence="2 3">
    <name type="scientific">Paenibacillus vini</name>
    <dbReference type="NCBI Taxonomy" id="1476024"/>
    <lineage>
        <taxon>Bacteria</taxon>
        <taxon>Bacillati</taxon>
        <taxon>Bacillota</taxon>
        <taxon>Bacilli</taxon>
        <taxon>Bacillales</taxon>
        <taxon>Paenibacillaceae</taxon>
        <taxon>Paenibacillus</taxon>
    </lineage>
</organism>
<sequence length="100" mass="10953">MKVEVLNIPVRHNGSRYVKGESFSISEEDYERIKTAVNVIEQGEEPEFDLNKPVEEMKLDELKAHAKEKQIDLGGATRKEDILGVILGAQGGGSNDGAGE</sequence>
<dbReference type="EMBL" id="BOSL01000026">
    <property type="protein sequence ID" value="GIP55953.1"/>
    <property type="molecule type" value="Genomic_DNA"/>
</dbReference>
<comment type="caution">
    <text evidence="2">The sequence shown here is derived from an EMBL/GenBank/DDBJ whole genome shotgun (WGS) entry which is preliminary data.</text>
</comment>
<dbReference type="Pfam" id="PF23843">
    <property type="entry name" value="DUF7210"/>
    <property type="match status" value="1"/>
</dbReference>
<feature type="domain" description="DUF7210" evidence="1">
    <location>
        <begin position="5"/>
        <end position="32"/>
    </location>
</feature>
<evidence type="ECO:0000259" key="1">
    <source>
        <dbReference type="Pfam" id="PF23843"/>
    </source>
</evidence>
<name>A0ABQ4MIY5_9BACL</name>
<evidence type="ECO:0000313" key="3">
    <source>
        <dbReference type="Proteomes" id="UP000679992"/>
    </source>
</evidence>
<keyword evidence="3" id="KW-1185">Reference proteome</keyword>
<proteinExistence type="predicted"/>
<dbReference type="Proteomes" id="UP000679992">
    <property type="component" value="Unassembled WGS sequence"/>
</dbReference>